<feature type="transmembrane region" description="Helical" evidence="2">
    <location>
        <begin position="423"/>
        <end position="442"/>
    </location>
</feature>
<feature type="transmembrane region" description="Helical" evidence="2">
    <location>
        <begin position="448"/>
        <end position="466"/>
    </location>
</feature>
<sequence>MDVSSAKGEQEVGDGEDDEEGGSRPQAQPSLDPPSAAPTAKQEKSEKKYKKWFKLFFSRIGFRFFSKKGRLVSKATSTTDLPQKAGAAPTPSHVNQQRETLPTKNIFRYSTSDKLPPYYRLLIDSPLSDSSPPRGFPSQEPPGWGSPRSYSQEVLRRAGEAQSSQSPNGEDSPDLNEIHERRKRPDGERSSDGKESFDQRKSPKEEESPGRKRQVDREKLLDRKRRPREGKRPPARERLLDKSRSAGKERPADKQRLPERKRSAKQRKLPDKNELVIKKRLPDKQTSPVKKRPADRRSRKDASPEGRESDKKRESQSQGKSKSAPAVYEYSWSRSPEKKQHKAAVRGSLISSTTLLCCCLLVGIVVFALVHSFPSSLGSVNWTTLPRKTYPPQLFKMIVLVISALCIVCLVRRAVSITTELIVSLTLCLLNASLVDLVRFGVFTQFPWLSALAIPLVVLLSFFMLCG</sequence>
<reference evidence="3 4" key="1">
    <citation type="submission" date="2019-05" db="EMBL/GenBank/DDBJ databases">
        <title>Another draft genome of Portunus trituberculatus and its Hox gene families provides insights of decapod evolution.</title>
        <authorList>
            <person name="Jeong J.-H."/>
            <person name="Song I."/>
            <person name="Kim S."/>
            <person name="Choi T."/>
            <person name="Kim D."/>
            <person name="Ryu S."/>
            <person name="Kim W."/>
        </authorList>
    </citation>
    <scope>NUCLEOTIDE SEQUENCE [LARGE SCALE GENOMIC DNA]</scope>
    <source>
        <tissue evidence="3">Muscle</tissue>
    </source>
</reference>
<feature type="region of interest" description="Disordered" evidence="1">
    <location>
        <begin position="71"/>
        <end position="110"/>
    </location>
</feature>
<name>A0A5B7EY46_PORTR</name>
<organism evidence="3 4">
    <name type="scientific">Portunus trituberculatus</name>
    <name type="common">Swimming crab</name>
    <name type="synonym">Neptunus trituberculatus</name>
    <dbReference type="NCBI Taxonomy" id="210409"/>
    <lineage>
        <taxon>Eukaryota</taxon>
        <taxon>Metazoa</taxon>
        <taxon>Ecdysozoa</taxon>
        <taxon>Arthropoda</taxon>
        <taxon>Crustacea</taxon>
        <taxon>Multicrustacea</taxon>
        <taxon>Malacostraca</taxon>
        <taxon>Eumalacostraca</taxon>
        <taxon>Eucarida</taxon>
        <taxon>Decapoda</taxon>
        <taxon>Pleocyemata</taxon>
        <taxon>Brachyura</taxon>
        <taxon>Eubrachyura</taxon>
        <taxon>Portunoidea</taxon>
        <taxon>Portunidae</taxon>
        <taxon>Portuninae</taxon>
        <taxon>Portunus</taxon>
    </lineage>
</organism>
<feature type="compositionally biased region" description="Polar residues" evidence="1">
    <location>
        <begin position="92"/>
        <end position="110"/>
    </location>
</feature>
<feature type="transmembrane region" description="Helical" evidence="2">
    <location>
        <begin position="349"/>
        <end position="373"/>
    </location>
</feature>
<evidence type="ECO:0000256" key="1">
    <source>
        <dbReference type="SAM" id="MobiDB-lite"/>
    </source>
</evidence>
<evidence type="ECO:0000313" key="3">
    <source>
        <dbReference type="EMBL" id="MPC38365.1"/>
    </source>
</evidence>
<keyword evidence="4" id="KW-1185">Reference proteome</keyword>
<feature type="region of interest" description="Disordered" evidence="1">
    <location>
        <begin position="122"/>
        <end position="331"/>
    </location>
</feature>
<dbReference type="EMBL" id="VSRR010004047">
    <property type="protein sequence ID" value="MPC38365.1"/>
    <property type="molecule type" value="Genomic_DNA"/>
</dbReference>
<keyword evidence="2" id="KW-0472">Membrane</keyword>
<proteinExistence type="predicted"/>
<accession>A0A5B7EY46</accession>
<feature type="compositionally biased region" description="Acidic residues" evidence="1">
    <location>
        <begin position="11"/>
        <end position="20"/>
    </location>
</feature>
<keyword evidence="2" id="KW-1133">Transmembrane helix</keyword>
<feature type="compositionally biased region" description="Basic and acidic residues" evidence="1">
    <location>
        <begin position="268"/>
        <end position="283"/>
    </location>
</feature>
<gene>
    <name evidence="3" type="ORF">E2C01_031871</name>
</gene>
<feature type="region of interest" description="Disordered" evidence="1">
    <location>
        <begin position="1"/>
        <end position="46"/>
    </location>
</feature>
<dbReference type="Proteomes" id="UP000324222">
    <property type="component" value="Unassembled WGS sequence"/>
</dbReference>
<evidence type="ECO:0000256" key="2">
    <source>
        <dbReference type="SAM" id="Phobius"/>
    </source>
</evidence>
<dbReference type="AlphaFoldDB" id="A0A5B7EY46"/>
<feature type="compositionally biased region" description="Basic and acidic residues" evidence="1">
    <location>
        <begin position="295"/>
        <end position="315"/>
    </location>
</feature>
<feature type="transmembrane region" description="Helical" evidence="2">
    <location>
        <begin position="393"/>
        <end position="411"/>
    </location>
</feature>
<evidence type="ECO:0000313" key="4">
    <source>
        <dbReference type="Proteomes" id="UP000324222"/>
    </source>
</evidence>
<feature type="compositionally biased region" description="Basic and acidic residues" evidence="1">
    <location>
        <begin position="230"/>
        <end position="261"/>
    </location>
</feature>
<protein>
    <submittedName>
        <fullName evidence="3">Uncharacterized protein</fullName>
    </submittedName>
</protein>
<keyword evidence="2" id="KW-0812">Transmembrane</keyword>
<comment type="caution">
    <text evidence="3">The sequence shown here is derived from an EMBL/GenBank/DDBJ whole genome shotgun (WGS) entry which is preliminary data.</text>
</comment>
<feature type="compositionally biased region" description="Basic and acidic residues" evidence="1">
    <location>
        <begin position="176"/>
        <end position="221"/>
    </location>
</feature>
<feature type="compositionally biased region" description="Low complexity" evidence="1">
    <location>
        <begin position="122"/>
        <end position="133"/>
    </location>
</feature>